<comment type="caution">
    <text evidence="10">The sequence shown here is derived from an EMBL/GenBank/DDBJ whole genome shotgun (WGS) entry which is preliminary data.</text>
</comment>
<keyword evidence="3" id="KW-0813">Transport</keyword>
<feature type="transmembrane region" description="Helical" evidence="8">
    <location>
        <begin position="112"/>
        <end position="130"/>
    </location>
</feature>
<evidence type="ECO:0000313" key="11">
    <source>
        <dbReference type="Proteomes" id="UP000051442"/>
    </source>
</evidence>
<gene>
    <name evidence="10" type="ORF">FD14_GL002092</name>
</gene>
<dbReference type="InterPro" id="IPR036259">
    <property type="entry name" value="MFS_trans_sf"/>
</dbReference>
<feature type="transmembrane region" description="Helical" evidence="8">
    <location>
        <begin position="142"/>
        <end position="165"/>
    </location>
</feature>
<feature type="transmembrane region" description="Helical" evidence="8">
    <location>
        <begin position="303"/>
        <end position="323"/>
    </location>
</feature>
<accession>A0A0R2F1V3</accession>
<dbReference type="OrthoDB" id="9816041at2"/>
<feature type="transmembrane region" description="Helical" evidence="8">
    <location>
        <begin position="52"/>
        <end position="71"/>
    </location>
</feature>
<proteinExistence type="inferred from homology"/>
<feature type="transmembrane region" description="Helical" evidence="8">
    <location>
        <begin position="203"/>
        <end position="222"/>
    </location>
</feature>
<feature type="transmembrane region" description="Helical" evidence="8">
    <location>
        <begin position="83"/>
        <end position="106"/>
    </location>
</feature>
<feature type="transmembrane region" description="Helical" evidence="8">
    <location>
        <begin position="270"/>
        <end position="291"/>
    </location>
</feature>
<dbReference type="PROSITE" id="PS50850">
    <property type="entry name" value="MFS"/>
    <property type="match status" value="1"/>
</dbReference>
<dbReference type="STRING" id="1423804.FD14_GL002092"/>
<dbReference type="InterPro" id="IPR020846">
    <property type="entry name" value="MFS_dom"/>
</dbReference>
<organism evidence="10 11">
    <name type="scientific">Secundilactobacillus similis DSM 23365 = JCM 2765</name>
    <dbReference type="NCBI Taxonomy" id="1423804"/>
    <lineage>
        <taxon>Bacteria</taxon>
        <taxon>Bacillati</taxon>
        <taxon>Bacillota</taxon>
        <taxon>Bacilli</taxon>
        <taxon>Lactobacillales</taxon>
        <taxon>Lactobacillaceae</taxon>
        <taxon>Secundilactobacillus</taxon>
    </lineage>
</organism>
<evidence type="ECO:0000256" key="2">
    <source>
        <dbReference type="ARBA" id="ARBA00008537"/>
    </source>
</evidence>
<evidence type="ECO:0000313" key="10">
    <source>
        <dbReference type="EMBL" id="KRN18228.1"/>
    </source>
</evidence>
<dbReference type="RefSeq" id="WP_054732813.1">
    <property type="nucleotide sequence ID" value="NZ_AYZM01000158.1"/>
</dbReference>
<feature type="transmembrane region" description="Helical" evidence="8">
    <location>
        <begin position="335"/>
        <end position="355"/>
    </location>
</feature>
<name>A0A0R2F1V3_9LACO</name>
<keyword evidence="7 8" id="KW-0472">Membrane</keyword>
<keyword evidence="5 8" id="KW-0812">Transmembrane</keyword>
<evidence type="ECO:0000259" key="9">
    <source>
        <dbReference type="PROSITE" id="PS50850"/>
    </source>
</evidence>
<keyword evidence="4" id="KW-1003">Cell membrane</keyword>
<dbReference type="InterPro" id="IPR005829">
    <property type="entry name" value="Sugar_transporter_CS"/>
</dbReference>
<evidence type="ECO:0000256" key="7">
    <source>
        <dbReference type="ARBA" id="ARBA00023136"/>
    </source>
</evidence>
<evidence type="ECO:0000256" key="8">
    <source>
        <dbReference type="SAM" id="Phobius"/>
    </source>
</evidence>
<reference evidence="10 11" key="1">
    <citation type="journal article" date="2015" name="Genome Announc.">
        <title>Expanding the biotechnology potential of lactobacilli through comparative genomics of 213 strains and associated genera.</title>
        <authorList>
            <person name="Sun Z."/>
            <person name="Harris H.M."/>
            <person name="McCann A."/>
            <person name="Guo C."/>
            <person name="Argimon S."/>
            <person name="Zhang W."/>
            <person name="Yang X."/>
            <person name="Jeffery I.B."/>
            <person name="Cooney J.C."/>
            <person name="Kagawa T.F."/>
            <person name="Liu W."/>
            <person name="Song Y."/>
            <person name="Salvetti E."/>
            <person name="Wrobel A."/>
            <person name="Rasinkangas P."/>
            <person name="Parkhill J."/>
            <person name="Rea M.C."/>
            <person name="O'Sullivan O."/>
            <person name="Ritari J."/>
            <person name="Douillard F.P."/>
            <person name="Paul Ross R."/>
            <person name="Yang R."/>
            <person name="Briner A.E."/>
            <person name="Felis G.E."/>
            <person name="de Vos W.M."/>
            <person name="Barrangou R."/>
            <person name="Klaenhammer T.R."/>
            <person name="Caufield P.W."/>
            <person name="Cui Y."/>
            <person name="Zhang H."/>
            <person name="O'Toole P.W."/>
        </authorList>
    </citation>
    <scope>NUCLEOTIDE SEQUENCE [LARGE SCALE GENOMIC DNA]</scope>
    <source>
        <strain evidence="10 11">DSM 23365</strain>
    </source>
</reference>
<feature type="domain" description="Major facilitator superfamily (MFS) profile" evidence="9">
    <location>
        <begin position="13"/>
        <end position="464"/>
    </location>
</feature>
<feature type="transmembrane region" description="Helical" evidence="8">
    <location>
        <begin position="439"/>
        <end position="458"/>
    </location>
</feature>
<protein>
    <submittedName>
        <fullName evidence="10">Major facilitator superfamily permease</fullName>
    </submittedName>
</protein>
<dbReference type="PRINTS" id="PR01036">
    <property type="entry name" value="TCRTETB"/>
</dbReference>
<evidence type="ECO:0000256" key="3">
    <source>
        <dbReference type="ARBA" id="ARBA00022448"/>
    </source>
</evidence>
<dbReference type="Gene3D" id="1.20.1250.20">
    <property type="entry name" value="MFS general substrate transporter like domains"/>
    <property type="match status" value="1"/>
</dbReference>
<dbReference type="InterPro" id="IPR011701">
    <property type="entry name" value="MFS"/>
</dbReference>
<dbReference type="GO" id="GO:0005886">
    <property type="term" value="C:plasma membrane"/>
    <property type="evidence" value="ECO:0007669"/>
    <property type="project" value="UniProtKB-SubCell"/>
</dbReference>
<dbReference type="SUPFAM" id="SSF103473">
    <property type="entry name" value="MFS general substrate transporter"/>
    <property type="match status" value="1"/>
</dbReference>
<evidence type="ECO:0000256" key="5">
    <source>
        <dbReference type="ARBA" id="ARBA00022692"/>
    </source>
</evidence>
<evidence type="ECO:0000256" key="6">
    <source>
        <dbReference type="ARBA" id="ARBA00022989"/>
    </source>
</evidence>
<dbReference type="PROSITE" id="PS00217">
    <property type="entry name" value="SUGAR_TRANSPORT_2"/>
    <property type="match status" value="1"/>
</dbReference>
<dbReference type="EMBL" id="AYZM01000158">
    <property type="protein sequence ID" value="KRN18228.1"/>
    <property type="molecule type" value="Genomic_DNA"/>
</dbReference>
<dbReference type="GO" id="GO:0022857">
    <property type="term" value="F:transmembrane transporter activity"/>
    <property type="evidence" value="ECO:0007669"/>
    <property type="project" value="InterPro"/>
</dbReference>
<keyword evidence="11" id="KW-1185">Reference proteome</keyword>
<feature type="transmembrane region" description="Helical" evidence="8">
    <location>
        <begin position="228"/>
        <end position="250"/>
    </location>
</feature>
<feature type="transmembrane region" description="Helical" evidence="8">
    <location>
        <begin position="12"/>
        <end position="32"/>
    </location>
</feature>
<evidence type="ECO:0000256" key="1">
    <source>
        <dbReference type="ARBA" id="ARBA00004651"/>
    </source>
</evidence>
<dbReference type="Pfam" id="PF07690">
    <property type="entry name" value="MFS_1"/>
    <property type="match status" value="1"/>
</dbReference>
<feature type="transmembrane region" description="Helical" evidence="8">
    <location>
        <begin position="171"/>
        <end position="191"/>
    </location>
</feature>
<dbReference type="Gene3D" id="1.20.1720.10">
    <property type="entry name" value="Multidrug resistance protein D"/>
    <property type="match status" value="1"/>
</dbReference>
<dbReference type="InterPro" id="IPR004638">
    <property type="entry name" value="EmrB-like"/>
</dbReference>
<feature type="transmembrane region" description="Helical" evidence="8">
    <location>
        <begin position="361"/>
        <end position="379"/>
    </location>
</feature>
<keyword evidence="6 8" id="KW-1133">Transmembrane helix</keyword>
<dbReference type="PANTHER" id="PTHR42718">
    <property type="entry name" value="MAJOR FACILITATOR SUPERFAMILY MULTIDRUG TRANSPORTER MFSC"/>
    <property type="match status" value="1"/>
</dbReference>
<comment type="subcellular location">
    <subcellularLocation>
        <location evidence="1">Cell membrane</location>
        <topology evidence="1">Multi-pass membrane protein</topology>
    </subcellularLocation>
</comment>
<dbReference type="AlphaFoldDB" id="A0A0R2F1V3"/>
<dbReference type="PANTHER" id="PTHR42718:SF9">
    <property type="entry name" value="MAJOR FACILITATOR SUPERFAMILY MULTIDRUG TRANSPORTER MFSC"/>
    <property type="match status" value="1"/>
</dbReference>
<evidence type="ECO:0000256" key="4">
    <source>
        <dbReference type="ARBA" id="ARBA00022475"/>
    </source>
</evidence>
<dbReference type="PATRIC" id="fig|1423804.4.peg.2273"/>
<feature type="transmembrane region" description="Helical" evidence="8">
    <location>
        <begin position="407"/>
        <end position="427"/>
    </location>
</feature>
<dbReference type="NCBIfam" id="TIGR00711">
    <property type="entry name" value="efflux_EmrB"/>
    <property type="match status" value="1"/>
</dbReference>
<dbReference type="Proteomes" id="UP000051442">
    <property type="component" value="Unassembled WGS sequence"/>
</dbReference>
<comment type="similarity">
    <text evidence="2">Belongs to the major facilitator superfamily. EmrB family.</text>
</comment>
<sequence>MATTQQSDKIPPKVIGAIIATGLMSFCGVIIETAMNITFPTLMREFNVATNLVQWMTTIYLLVVAVMVPLSATLKRRFKMKQLFLTAITLFIIGVILDGIAPAFWVLLLGRAVQGLGTGIALPLMFNIILEQVPLAKRGTMMGVGTLITGVAPAIGPTFGGIVVATLGWRYIFAFLMPLLIIALILGIFCIQQKVPTSAATIDQLSVIFIIVTFAGLIFGISNLGSQAFLSISVGGALLIGIISLGLFVARSRQLEQPILDLKLFSNVDFRRNLICFCLIQMAALALSFLLPNYIQLVNGQSTLMAGLLVLPGAALGAVLAPISGQLYDRLGANLPLRLGSGLTVIGMLGFWLWGHHLNDVMIIGLYLFFMLGMGLHYGNLMTNGLQHLTASQNSDGNAIYNTAQQFMAALGTSISAAIVATSQAHAGSQATLTAAGSWNAFGLFAILLIIEFGLIIWTTTREKNSVTAH</sequence>